<dbReference type="PANTHER" id="PTHR10458">
    <property type="entry name" value="PEPTIDE DEFORMYLASE"/>
    <property type="match status" value="1"/>
</dbReference>
<protein>
    <recommendedName>
        <fullName evidence="2 3">Peptide deformylase</fullName>
        <ecNumber evidence="2 3">3.5.1.88</ecNumber>
    </recommendedName>
</protein>
<dbReference type="AlphaFoldDB" id="A0ABD3NF07"/>
<comment type="function">
    <text evidence="3">Removes the formyl group from the N-terminal Met of newly synthesized proteins.</text>
</comment>
<evidence type="ECO:0000256" key="3">
    <source>
        <dbReference type="RuleBase" id="RU362111"/>
    </source>
</evidence>
<dbReference type="EMBL" id="JALLAZ020001454">
    <property type="protein sequence ID" value="KAL3774640.1"/>
    <property type="molecule type" value="Genomic_DNA"/>
</dbReference>
<keyword evidence="3" id="KW-0648">Protein biosynthesis</keyword>
<evidence type="ECO:0000313" key="4">
    <source>
        <dbReference type="EMBL" id="KAL3774640.1"/>
    </source>
</evidence>
<name>A0ABD3NF07_9STRA</name>
<accession>A0ABD3NF07</accession>
<dbReference type="GO" id="GO:0046872">
    <property type="term" value="F:metal ion binding"/>
    <property type="evidence" value="ECO:0007669"/>
    <property type="project" value="UniProtKB-KW"/>
</dbReference>
<reference evidence="4 5" key="1">
    <citation type="submission" date="2024-10" db="EMBL/GenBank/DDBJ databases">
        <title>Updated reference genomes for cyclostephanoid diatoms.</title>
        <authorList>
            <person name="Roberts W.R."/>
            <person name="Alverson A.J."/>
        </authorList>
    </citation>
    <scope>NUCLEOTIDE SEQUENCE [LARGE SCALE GENOMIC DNA]</scope>
    <source>
        <strain evidence="4 5">AJA276-08</strain>
    </source>
</reference>
<comment type="catalytic activity">
    <reaction evidence="3">
        <text>N-terminal N-formyl-L-methionyl-[peptide] + H2O = N-terminal L-methionyl-[peptide] + formate</text>
        <dbReference type="Rhea" id="RHEA:24420"/>
        <dbReference type="Rhea" id="RHEA-COMP:10639"/>
        <dbReference type="Rhea" id="RHEA-COMP:10640"/>
        <dbReference type="ChEBI" id="CHEBI:15377"/>
        <dbReference type="ChEBI" id="CHEBI:15740"/>
        <dbReference type="ChEBI" id="CHEBI:49298"/>
        <dbReference type="ChEBI" id="CHEBI:64731"/>
        <dbReference type="EC" id="3.5.1.88"/>
    </reaction>
</comment>
<comment type="caution">
    <text evidence="4">The sequence shown here is derived from an EMBL/GenBank/DDBJ whole genome shotgun (WGS) entry which is preliminary data.</text>
</comment>
<evidence type="ECO:0000313" key="5">
    <source>
        <dbReference type="Proteomes" id="UP001530315"/>
    </source>
</evidence>
<dbReference type="InterPro" id="IPR023635">
    <property type="entry name" value="Peptide_deformylase"/>
</dbReference>
<dbReference type="Gene3D" id="3.90.45.10">
    <property type="entry name" value="Peptide deformylase"/>
    <property type="match status" value="1"/>
</dbReference>
<dbReference type="InterPro" id="IPR036821">
    <property type="entry name" value="Peptide_deformylase_sf"/>
</dbReference>
<keyword evidence="3" id="KW-0479">Metal-binding</keyword>
<evidence type="ECO:0000256" key="2">
    <source>
        <dbReference type="ARBA" id="ARBA00012175"/>
    </source>
</evidence>
<evidence type="ECO:0000256" key="1">
    <source>
        <dbReference type="ARBA" id="ARBA00010759"/>
    </source>
</evidence>
<dbReference type="SUPFAM" id="SSF56420">
    <property type="entry name" value="Peptide deformylase"/>
    <property type="match status" value="1"/>
</dbReference>
<dbReference type="GO" id="GO:0042586">
    <property type="term" value="F:peptide deformylase activity"/>
    <property type="evidence" value="ECO:0007669"/>
    <property type="project" value="UniProtKB-EC"/>
</dbReference>
<keyword evidence="5" id="KW-1185">Reference proteome</keyword>
<keyword evidence="3" id="KW-0378">Hydrolase</keyword>
<organism evidence="4 5">
    <name type="scientific">Stephanodiscus triporus</name>
    <dbReference type="NCBI Taxonomy" id="2934178"/>
    <lineage>
        <taxon>Eukaryota</taxon>
        <taxon>Sar</taxon>
        <taxon>Stramenopiles</taxon>
        <taxon>Ochrophyta</taxon>
        <taxon>Bacillariophyta</taxon>
        <taxon>Coscinodiscophyceae</taxon>
        <taxon>Thalassiosirophycidae</taxon>
        <taxon>Stephanodiscales</taxon>
        <taxon>Stephanodiscaceae</taxon>
        <taxon>Stephanodiscus</taxon>
    </lineage>
</organism>
<sequence>MVWTEQCLVLPPEFRASLLRDAEVTIEYESLDDKDIGLTKQIKLGGELARCAQHEMDHDHGILIVDHVSLDELLSIDGKPLMAEIENADGLHPRRMQRAYSREVIESSLLPRGQKLVALVMEDNMDQEKSQSSPPIIIKKTQYSPSRPVTVEISEVCDRYCLEERKRVVEQRRAMMQQSRSNTRRADVLGLSQQRASLYGTDFQGVPPQLCSGFCP</sequence>
<dbReference type="Proteomes" id="UP001530315">
    <property type="component" value="Unassembled WGS sequence"/>
</dbReference>
<gene>
    <name evidence="4" type="ORF">ACHAW5_008563</name>
</gene>
<dbReference type="EC" id="3.5.1.88" evidence="2 3"/>
<dbReference type="PANTHER" id="PTHR10458:SF22">
    <property type="entry name" value="PEPTIDE DEFORMYLASE"/>
    <property type="match status" value="1"/>
</dbReference>
<comment type="similarity">
    <text evidence="1 3">Belongs to the polypeptide deformylase family.</text>
</comment>
<dbReference type="Pfam" id="PF01327">
    <property type="entry name" value="Pep_deformylase"/>
    <property type="match status" value="1"/>
</dbReference>
<dbReference type="GO" id="GO:0006412">
    <property type="term" value="P:translation"/>
    <property type="evidence" value="ECO:0007669"/>
    <property type="project" value="UniProtKB-KW"/>
</dbReference>
<proteinExistence type="inferred from homology"/>